<dbReference type="AlphaFoldDB" id="A0A1H0PN35"/>
<dbReference type="OrthoDB" id="3697740at2"/>
<gene>
    <name evidence="2" type="ORF">SAMN05421507_105117</name>
</gene>
<evidence type="ECO:0000313" key="2">
    <source>
        <dbReference type="EMBL" id="SDP05996.1"/>
    </source>
</evidence>
<dbReference type="EMBL" id="FNIX01000005">
    <property type="protein sequence ID" value="SDP05996.1"/>
    <property type="molecule type" value="Genomic_DNA"/>
</dbReference>
<protein>
    <submittedName>
        <fullName evidence="2">Uncharacterized protein</fullName>
    </submittedName>
</protein>
<accession>A0A1H0PN35</accession>
<sequence length="62" mass="6425">MNESLHRTADQPEAAEHAIGEMELEPKTSAGARARAMMGLTLAVGAFTALTPALSDTTVSVV</sequence>
<dbReference type="STRING" id="641025.SAMN05421507_105117"/>
<keyword evidence="3" id="KW-1185">Reference proteome</keyword>
<dbReference type="Proteomes" id="UP000199691">
    <property type="component" value="Unassembled WGS sequence"/>
</dbReference>
<feature type="region of interest" description="Disordered" evidence="1">
    <location>
        <begin position="1"/>
        <end position="23"/>
    </location>
</feature>
<dbReference type="RefSeq" id="WP_090097893.1">
    <property type="nucleotide sequence ID" value="NZ_FNIX01000005.1"/>
</dbReference>
<organism evidence="2 3">
    <name type="scientific">Lentzea jiangxiensis</name>
    <dbReference type="NCBI Taxonomy" id="641025"/>
    <lineage>
        <taxon>Bacteria</taxon>
        <taxon>Bacillati</taxon>
        <taxon>Actinomycetota</taxon>
        <taxon>Actinomycetes</taxon>
        <taxon>Pseudonocardiales</taxon>
        <taxon>Pseudonocardiaceae</taxon>
        <taxon>Lentzea</taxon>
    </lineage>
</organism>
<proteinExistence type="predicted"/>
<reference evidence="3" key="1">
    <citation type="submission" date="2016-10" db="EMBL/GenBank/DDBJ databases">
        <authorList>
            <person name="Varghese N."/>
            <person name="Submissions S."/>
        </authorList>
    </citation>
    <scope>NUCLEOTIDE SEQUENCE [LARGE SCALE GENOMIC DNA]</scope>
    <source>
        <strain evidence="3">CGMCC 4.6609</strain>
    </source>
</reference>
<name>A0A1H0PN35_9PSEU</name>
<evidence type="ECO:0000313" key="3">
    <source>
        <dbReference type="Proteomes" id="UP000199691"/>
    </source>
</evidence>
<evidence type="ECO:0000256" key="1">
    <source>
        <dbReference type="SAM" id="MobiDB-lite"/>
    </source>
</evidence>